<dbReference type="InterPro" id="IPR008936">
    <property type="entry name" value="Rho_GTPase_activation_prot"/>
</dbReference>
<dbReference type="InterPro" id="IPR001936">
    <property type="entry name" value="RasGAP_dom"/>
</dbReference>
<evidence type="ECO:0000256" key="1">
    <source>
        <dbReference type="ARBA" id="ARBA00022468"/>
    </source>
</evidence>
<dbReference type="PANTHER" id="PTHR10194">
    <property type="entry name" value="RAS GTPASE-ACTIVATING PROTEINS"/>
    <property type="match status" value="1"/>
</dbReference>
<keyword evidence="1" id="KW-0343">GTPase activation</keyword>
<dbReference type="SUPFAM" id="SSF48350">
    <property type="entry name" value="GTPase activation domain, GAP"/>
    <property type="match status" value="1"/>
</dbReference>
<dbReference type="SMART" id="SM00323">
    <property type="entry name" value="RasGAP"/>
    <property type="match status" value="1"/>
</dbReference>
<feature type="compositionally biased region" description="Basic and acidic residues" evidence="3">
    <location>
        <begin position="2830"/>
        <end position="2847"/>
    </location>
</feature>
<keyword evidence="2" id="KW-0597">Phosphoprotein</keyword>
<dbReference type="Gene3D" id="2.30.29.30">
    <property type="entry name" value="Pleckstrin-homology domain (PH domain)/Phosphotyrosine-binding domain (PTB)"/>
    <property type="match status" value="1"/>
</dbReference>
<feature type="domain" description="CRAL-TRIO" evidence="5">
    <location>
        <begin position="1612"/>
        <end position="1770"/>
    </location>
</feature>
<evidence type="ECO:0000259" key="4">
    <source>
        <dbReference type="PROSITE" id="PS50018"/>
    </source>
</evidence>
<feature type="compositionally biased region" description="Polar residues" evidence="3">
    <location>
        <begin position="2558"/>
        <end position="2577"/>
    </location>
</feature>
<dbReference type="InterPro" id="IPR016024">
    <property type="entry name" value="ARM-type_fold"/>
</dbReference>
<feature type="domain" description="Ras-GAP" evidence="4">
    <location>
        <begin position="1294"/>
        <end position="1486"/>
    </location>
</feature>
<dbReference type="PROSITE" id="PS50191">
    <property type="entry name" value="CRAL_TRIO"/>
    <property type="match status" value="1"/>
</dbReference>
<dbReference type="InterPro" id="IPR039360">
    <property type="entry name" value="Ras_GTPase"/>
</dbReference>
<dbReference type="Gene3D" id="1.10.506.10">
    <property type="entry name" value="GTPase Activation - p120gap, domain 1"/>
    <property type="match status" value="2"/>
</dbReference>
<evidence type="ECO:0008006" key="8">
    <source>
        <dbReference type="Google" id="ProtNLM"/>
    </source>
</evidence>
<dbReference type="SUPFAM" id="SSF48371">
    <property type="entry name" value="ARM repeat"/>
    <property type="match status" value="1"/>
</dbReference>
<evidence type="ECO:0000256" key="2">
    <source>
        <dbReference type="ARBA" id="ARBA00022553"/>
    </source>
</evidence>
<dbReference type="Pfam" id="PF00616">
    <property type="entry name" value="RasGAP"/>
    <property type="match status" value="1"/>
</dbReference>
<protein>
    <recommendedName>
        <fullName evidence="8">Neurofibromin</fullName>
    </recommendedName>
</protein>
<dbReference type="Pfam" id="PF13716">
    <property type="entry name" value="CRAL_TRIO_2"/>
    <property type="match status" value="1"/>
</dbReference>
<keyword evidence="7" id="KW-1185">Reference proteome</keyword>
<feature type="region of interest" description="Disordered" evidence="3">
    <location>
        <begin position="2823"/>
        <end position="2847"/>
    </location>
</feature>
<dbReference type="Gene3D" id="3.40.525.10">
    <property type="entry name" value="CRAL-TRIO lipid binding domain"/>
    <property type="match status" value="1"/>
</dbReference>
<dbReference type="InterPro" id="IPR036865">
    <property type="entry name" value="CRAL-TRIO_dom_sf"/>
</dbReference>
<dbReference type="InterPro" id="IPR011993">
    <property type="entry name" value="PH-like_dom_sf"/>
</dbReference>
<dbReference type="PANTHER" id="PTHR10194:SF142">
    <property type="entry name" value="NEUROFIBROMIN"/>
    <property type="match status" value="1"/>
</dbReference>
<dbReference type="PROSITE" id="PS50018">
    <property type="entry name" value="RAS_GTPASE_ACTIV_2"/>
    <property type="match status" value="1"/>
</dbReference>
<dbReference type="InterPro" id="IPR001251">
    <property type="entry name" value="CRAL-TRIO_dom"/>
</dbReference>
<accession>A0A085MHZ6</accession>
<sequence>MKGLCSQKPLEWVSSLIARFEEQLPVKTGPLKNETRLLLEQSQACLVNVSKLKFSMVVGGLIRVLQMVNSMKTCSEQDLFDSQCFILDTLEQCLAGPQDTSSHLDEENNVKLIVQEMCKFIQIPVDSNQAIQLKGKASKVLYGLSISSFDLIFSRIVFRLKSMSTDTSSASLSGDVGLGIGDAVDIELMQYIHFDLKALIKLLREISYYRPFRKDNNQVLFNSIENAIWNWMDTYPDRYYDLQITQNRELDECCYRLFDQLDSFAAESSKRRSSIWPLQMMLLILCPKTFQELRSIKPNAPCQLRLEKQKLFLQSIEKTLTMGHAHATKHHLLAAACVAGAKLCKAATYINVADPDNVFFSILQTMIDEVKSYLFSATKPLFKNLPSVQELDVMIECFVALFRLNHNNEVFRVCLDTHATIPHRLVLVMALYRIAVQTRLPWWPKIDLVYSRSEELVQIFNETLNNVCQGARNAFVLPSSTSIAISSHMPLRVTQSLHKMTGKLKDKSITVCSGLSYPGSIAGYAINLSSAEDATSCRQLLFWLIRLMCIEPKLFLRPAQGAASAAISVVREQSVEQRSSCTSEVVNGLVSLIVSSSEMPELAQEAMEAVLCLHQPENVELWQLASLSATIQSLWHISSQLLFHVCQKLLHFQLGNFSEVLRWLRQLLVYRNLFLMNHREIANYGSGDLLCKQAAEKLETVCFVYLWSLDNDAAITALSLFRVMCEEAEIRCSSDELPAEYVHHAELANATNLPTVGRAVLQKSINSYLKKLTVPTTGCRQAWEDTYRYWVAFTKFLKSFPKSKFDESLQMVEMLTKQMMDRNSTRGSELNLQMVIKLWANMTGFLCATGGVVLQTSACVNSDLYAPVTKLNPIVDNEKNVHSVEFSLPNQDILCSVASFLNQLLSLLLIPSQKLEASILRHVKELCSYELHVSLIGHFFEQIHSVTNRFSDDTGQVNICSQNTDFVEHVVYVMKNVLLNCSKLDARTTQLVCIEPIMLNLCKYAHVLEVGSQAFTIKSKICQLIKVVMTHRDHVVFQSEIRFRNKLVDLIASWIICNPSSCSAAVIMNCSPLFSSEAVVTLRELNLCCMIALATLVKDLPLQSEEPTNNVDTLGMNKSQLFQKFFNLFMNLLNDCTLYENMATNARSSYKVETVPLPKAACDSVVIEGNYPNSSPSCVSTSSSATARRLDENKDRMDRLRSATIQAMSGLLAANIDIGLMHAIGMGYHKDTRARVAFVEVLTKVLQEGTEFETLNETVMADRFDELVKLTTIITSDGELPIVNALAHVVQTEHMDGLARLLTTLFASKNLLHELLWKLFTKEVELAEAPTTLFRGNTLASKVMGCCFKLYGYGYLRSLLREFVCATTQNADKCYEVDQSRLEEGANLAENTANLIDLVEDILNLILKSADQFPVQLKSMLNVLFHVVNARFPNTGLLAVGMIVFLRFFNPAIVSPVEYGITDVYPSASTKRGLMLVSKILQQIANQAQNVKENCLHPFSNFIHDKYEIVKQFSTSIAIDFKIHREELSTSSFAYGVDTPAYALHFLLWRYQDRIGEFFNTFRSHDKVSRRLAALLAQLGPPDGDLEAKQWVNVGFTCSRFEELMEKQSAADKDEYKFVKETNIFYQYGTSRAGNPVFYFIANRFKTGEVNGNMLIYHVILTLKQFSNQPCELVVDLTHTNTENRFRTDLLSKWFVVISQSVQQSVAAVYLCNCNSWVREYTRFHDRLFSTLKGNRKLHFLDSVRRLNEFVCPENQRLPTATLLLDEDAKTFNNVVRLSHKSIKCSVKIGPMALQIVSLEKQKVLGHLVNLNDVCVVDENSITVTILNEPSPLSLIHSECEQIASSVASIRSKYELSQPDQSPVHTKIRAKDVPGTLLNMALLNLGSTDPSLRTAAYNLLCALAATFNFRMEGQLLETKGLLIPANNTIFIKTVSQKLAVNETHLTLEFLQECIQGFRQSSIEIKHLCLEYITPWLANLPRFCRPTLGDESRRQAVSRVLDKLITLTIEEFEMYPSIQAKIWGNVGQVSELLDLILDRFIRQSIAGGLGSVQAEVLADTAVTLAAANTELVSDILIRRLMHLLEKSCLNPQTCLEEHILWDDIALLARYLLFLSFNNCLDVITHLPVLFHFVIVLVNTGPLALRASVHGLVVNIIHSLCTCPSSFTEGTKTNLRLALTEFFLPKFYRLFGVSNLTVKTVAATAFRISPRMSLPVHASSEYYASGIPVPRQDRLTLANLEVITDSLIELIETCNQDIKNRDMIQEWAKLAHHFSLRFNPALQGRALIVYSCLSKTTEEVTVKQLLNLLLQFVKRRDDSNLLSAVLMALRRLTPSLLSEHCNMFPSLFWISIIILQFEDPMLYEHGLALLEQVIMTLTSSNVFEYGSFEKIMMDARPPLEWEFKAMDQQVGISFKHHFHFALVSYLLKGYRHPSQSVAPRTMRLLTLLLSTVARCTKRERYEVTMDTVAYLIALLPVSEEVRLRCPLHSSTIKALSLREASECSAKVSNSCQENVDSPCDAACKQQVSSLNGTHPPYHGTLGAWKLRHQQRSCDNLDAASPSTSTAVNPRQSTGYSSQRSYSLPLGSTIVCPVKESSIVNRLYNYDKSLNWIHSAPQAAYTVGLSPRPSEPRSSFRENLLLDPEVLCEPSIQVLTLTVLSTLVRYSTDDKEMRILFEYLAEASVVFPSIFPVMYYGTVFISASCFTCRHSLLDQKITQVLQVSHDAALLRAVLHIIQNMIPNDGSTVAYKKHHFTLLQNYGFGGLWRFAGPFPLKPTSPLAISPETLTCLERIIGNLGEVPPLTPPPLTPCKTNSGSALRFDALESQNSVSGDKRNSIVERLEHSSQAS</sequence>
<dbReference type="Proteomes" id="UP000030764">
    <property type="component" value="Unassembled WGS sequence"/>
</dbReference>
<reference evidence="6 7" key="1">
    <citation type="journal article" date="2014" name="Nat. Genet.">
        <title>Genome and transcriptome of the porcine whipworm Trichuris suis.</title>
        <authorList>
            <person name="Jex A.R."/>
            <person name="Nejsum P."/>
            <person name="Schwarz E.M."/>
            <person name="Hu L."/>
            <person name="Young N.D."/>
            <person name="Hall R.S."/>
            <person name="Korhonen P.K."/>
            <person name="Liao S."/>
            <person name="Thamsborg S."/>
            <person name="Xia J."/>
            <person name="Xu P."/>
            <person name="Wang S."/>
            <person name="Scheerlinck J.P."/>
            <person name="Hofmann A."/>
            <person name="Sternberg P.W."/>
            <person name="Wang J."/>
            <person name="Gasser R.B."/>
        </authorList>
    </citation>
    <scope>NUCLEOTIDE SEQUENCE [LARGE SCALE GENOMIC DNA]</scope>
    <source>
        <strain evidence="6">DCEP-RM93M</strain>
    </source>
</reference>
<dbReference type="Pfam" id="PF21877">
    <property type="entry name" value="PH_NF1"/>
    <property type="match status" value="1"/>
</dbReference>
<evidence type="ECO:0000256" key="3">
    <source>
        <dbReference type="SAM" id="MobiDB-lite"/>
    </source>
</evidence>
<dbReference type="GO" id="GO:0005096">
    <property type="term" value="F:GTPase activator activity"/>
    <property type="evidence" value="ECO:0007669"/>
    <property type="project" value="UniProtKB-KW"/>
</dbReference>
<evidence type="ECO:0000259" key="5">
    <source>
        <dbReference type="PROSITE" id="PS50191"/>
    </source>
</evidence>
<proteinExistence type="predicted"/>
<evidence type="ECO:0000313" key="6">
    <source>
        <dbReference type="EMBL" id="KFD56842.1"/>
    </source>
</evidence>
<dbReference type="InterPro" id="IPR054071">
    <property type="entry name" value="PH_NF1"/>
</dbReference>
<dbReference type="EMBL" id="KL363191">
    <property type="protein sequence ID" value="KFD56842.1"/>
    <property type="molecule type" value="Genomic_DNA"/>
</dbReference>
<name>A0A085MHZ6_9BILA</name>
<feature type="region of interest" description="Disordered" evidence="3">
    <location>
        <begin position="2553"/>
        <end position="2577"/>
    </location>
</feature>
<dbReference type="CDD" id="cd00170">
    <property type="entry name" value="SEC14"/>
    <property type="match status" value="1"/>
</dbReference>
<evidence type="ECO:0000313" key="7">
    <source>
        <dbReference type="Proteomes" id="UP000030764"/>
    </source>
</evidence>
<gene>
    <name evidence="6" type="ORF">M513_02099</name>
</gene>
<organism evidence="6 7">
    <name type="scientific">Trichuris suis</name>
    <name type="common">pig whipworm</name>
    <dbReference type="NCBI Taxonomy" id="68888"/>
    <lineage>
        <taxon>Eukaryota</taxon>
        <taxon>Metazoa</taxon>
        <taxon>Ecdysozoa</taxon>
        <taxon>Nematoda</taxon>
        <taxon>Enoplea</taxon>
        <taxon>Dorylaimia</taxon>
        <taxon>Trichinellida</taxon>
        <taxon>Trichuridae</taxon>
        <taxon>Trichuris</taxon>
    </lineage>
</organism>